<feature type="transmembrane region" description="Helical" evidence="1">
    <location>
        <begin position="116"/>
        <end position="134"/>
    </location>
</feature>
<comment type="caution">
    <text evidence="3">The sequence shown here is derived from an EMBL/GenBank/DDBJ whole genome shotgun (WGS) entry which is preliminary data.</text>
</comment>
<name>A0ABS2D485_9SPHN</name>
<feature type="chain" id="PRO_5047250607" evidence="2">
    <location>
        <begin position="21"/>
        <end position="135"/>
    </location>
</feature>
<dbReference type="InterPro" id="IPR024572">
    <property type="entry name" value="RcnB"/>
</dbReference>
<evidence type="ECO:0000256" key="1">
    <source>
        <dbReference type="SAM" id="Phobius"/>
    </source>
</evidence>
<organism evidence="3 4">
    <name type="scientific">Sphingomonas longa</name>
    <dbReference type="NCBI Taxonomy" id="2778730"/>
    <lineage>
        <taxon>Bacteria</taxon>
        <taxon>Pseudomonadati</taxon>
        <taxon>Pseudomonadota</taxon>
        <taxon>Alphaproteobacteria</taxon>
        <taxon>Sphingomonadales</taxon>
        <taxon>Sphingomonadaceae</taxon>
        <taxon>Sphingomonas</taxon>
    </lineage>
</organism>
<accession>A0ABS2D485</accession>
<evidence type="ECO:0000313" key="4">
    <source>
        <dbReference type="Proteomes" id="UP000763641"/>
    </source>
</evidence>
<keyword evidence="1" id="KW-0812">Transmembrane</keyword>
<dbReference type="EMBL" id="JAFEMC010000001">
    <property type="protein sequence ID" value="MBM6574981.1"/>
    <property type="molecule type" value="Genomic_DNA"/>
</dbReference>
<dbReference type="Proteomes" id="UP000763641">
    <property type="component" value="Unassembled WGS sequence"/>
</dbReference>
<keyword evidence="1" id="KW-1133">Transmembrane helix</keyword>
<dbReference type="Pfam" id="PF11776">
    <property type="entry name" value="RcnB"/>
    <property type="match status" value="1"/>
</dbReference>
<reference evidence="3 4" key="1">
    <citation type="submission" date="2020-12" db="EMBL/GenBank/DDBJ databases">
        <title>Sphingomonas sp.</title>
        <authorList>
            <person name="Kim M.K."/>
        </authorList>
    </citation>
    <scope>NUCLEOTIDE SEQUENCE [LARGE SCALE GENOMIC DNA]</scope>
    <source>
        <strain evidence="3 4">BT552</strain>
    </source>
</reference>
<sequence>MKTFLLAALAATIATGPVMASAAEAAPAQQRRETVVVSERDNGRRTVTKRTVVREQYGRDYGQQRGLRANQYRNWRKGERFDRRYARNYRQIDYRQYRGLRAPPRGYRYYQSGNDAVLVAVASGVIAAVIAGAVR</sequence>
<proteinExistence type="predicted"/>
<keyword evidence="2" id="KW-0732">Signal</keyword>
<evidence type="ECO:0000313" key="3">
    <source>
        <dbReference type="EMBL" id="MBM6574981.1"/>
    </source>
</evidence>
<feature type="signal peptide" evidence="2">
    <location>
        <begin position="1"/>
        <end position="20"/>
    </location>
</feature>
<keyword evidence="4" id="KW-1185">Reference proteome</keyword>
<gene>
    <name evidence="3" type="ORF">ILT43_01240</name>
</gene>
<keyword evidence="1" id="KW-0472">Membrane</keyword>
<evidence type="ECO:0000256" key="2">
    <source>
        <dbReference type="SAM" id="SignalP"/>
    </source>
</evidence>
<dbReference type="Gene3D" id="3.10.450.160">
    <property type="entry name" value="inner membrane protein cigr"/>
    <property type="match status" value="1"/>
</dbReference>
<protein>
    <submittedName>
        <fullName evidence="3">RcnB family protein</fullName>
    </submittedName>
</protein>